<protein>
    <recommendedName>
        <fullName evidence="3">BioF2-like acetyltransferase domain-containing protein</fullName>
    </recommendedName>
</protein>
<name>A0ABQ3AZ36_9GAMM</name>
<proteinExistence type="predicted"/>
<reference evidence="2" key="1">
    <citation type="journal article" date="2019" name="Int. J. Syst. Evol. Microbiol.">
        <title>The Global Catalogue of Microorganisms (GCM) 10K type strain sequencing project: providing services to taxonomists for standard genome sequencing and annotation.</title>
        <authorList>
            <consortium name="The Broad Institute Genomics Platform"/>
            <consortium name="The Broad Institute Genome Sequencing Center for Infectious Disease"/>
            <person name="Wu L."/>
            <person name="Ma J."/>
        </authorList>
    </citation>
    <scope>NUCLEOTIDE SEQUENCE [LARGE SCALE GENOMIC DNA]</scope>
    <source>
        <strain evidence="2">KCTC 32239</strain>
    </source>
</reference>
<evidence type="ECO:0000313" key="1">
    <source>
        <dbReference type="EMBL" id="GGY72321.1"/>
    </source>
</evidence>
<sequence>MGVYMTCDISFAKQVYHSLPESLRSPYHNPDYVALDAKQKYTKENQRISAVFFIYQKGGETYYQPLHRVFTPAFKVTDFESARGYGGPISTSNDREFLEEALAEYKKFSVEHDALAEFVRFTPALANQEIYYGNAWFDRTTCAIDLTDYSVEKNSHGAISNINKAIKNNCHIVFVDEPSHEQAAAFDRIYRARMQALGAGEHYLYSKDYVGQLVTKGNQLALVERNGEILAASIFLRSGNWHEYHLSAATPEGQQLGVINLILHNYAMRYAMKEPAGSAILHLGGGTDTKPDNNLLKFKRSIGKLEQPFFVGKYIHQPGRYEKLKLECAGENNRVLFYR</sequence>
<dbReference type="Gene3D" id="3.40.630.30">
    <property type="match status" value="1"/>
</dbReference>
<dbReference type="Proteomes" id="UP000619761">
    <property type="component" value="Unassembled WGS sequence"/>
</dbReference>
<comment type="caution">
    <text evidence="1">The sequence shown here is derived from an EMBL/GenBank/DDBJ whole genome shotgun (WGS) entry which is preliminary data.</text>
</comment>
<dbReference type="InterPro" id="IPR016181">
    <property type="entry name" value="Acyl_CoA_acyltransferase"/>
</dbReference>
<gene>
    <name evidence="1" type="ORF">GCM10011613_16610</name>
</gene>
<evidence type="ECO:0008006" key="3">
    <source>
        <dbReference type="Google" id="ProtNLM"/>
    </source>
</evidence>
<keyword evidence="2" id="KW-1185">Reference proteome</keyword>
<accession>A0ABQ3AZ36</accession>
<organism evidence="1 2">
    <name type="scientific">Cellvibrio zantedeschiae</name>
    <dbReference type="NCBI Taxonomy" id="1237077"/>
    <lineage>
        <taxon>Bacteria</taxon>
        <taxon>Pseudomonadati</taxon>
        <taxon>Pseudomonadota</taxon>
        <taxon>Gammaproteobacteria</taxon>
        <taxon>Cellvibrionales</taxon>
        <taxon>Cellvibrionaceae</taxon>
        <taxon>Cellvibrio</taxon>
    </lineage>
</organism>
<dbReference type="EMBL" id="BMYZ01000001">
    <property type="protein sequence ID" value="GGY72321.1"/>
    <property type="molecule type" value="Genomic_DNA"/>
</dbReference>
<evidence type="ECO:0000313" key="2">
    <source>
        <dbReference type="Proteomes" id="UP000619761"/>
    </source>
</evidence>
<dbReference type="SUPFAM" id="SSF55729">
    <property type="entry name" value="Acyl-CoA N-acyltransferases (Nat)"/>
    <property type="match status" value="1"/>
</dbReference>